<dbReference type="InParanoid" id="A0A074Y8L4"/>
<dbReference type="Proteomes" id="UP000030641">
    <property type="component" value="Unassembled WGS sequence"/>
</dbReference>
<dbReference type="STRING" id="1043005.A0A074Y8L4"/>
<evidence type="ECO:0000256" key="1">
    <source>
        <dbReference type="SAM" id="MobiDB-lite"/>
    </source>
</evidence>
<feature type="region of interest" description="Disordered" evidence="1">
    <location>
        <begin position="310"/>
        <end position="457"/>
    </location>
</feature>
<dbReference type="RefSeq" id="XP_013342465.1">
    <property type="nucleotide sequence ID" value="XM_013487011.1"/>
</dbReference>
<dbReference type="AlphaFoldDB" id="A0A074Y8L4"/>
<proteinExistence type="predicted"/>
<sequence length="457" mass="51037">MVVMIKRALQTSDRSGKTKAAIIVGSVGAALLFAIILFFVLRSIRLPKNIRRAQAEARARARAQTPHRPWSERILSPFRRKHNASTTTPAREMTLDPEAAVNRHTSIRSIATLPAYSAVPHENEGVLGREGERAGMDTVVEFPETNEEEEGRREAEMESLWQIRQQRRQEAAEREDRRRRRREARARGDMEALNALRHETALRVTLERANGSSNMVAEHNARPRERRISAVSYGDLGVARHDGTRVRANSTESDSRPLLNDASNAGTAAPLRPWLSRASFSTHHRMASATSVLTTDSLDQDDSDYEVISLQQTSSRPRSSRIHSRAHSINLSLRRTSTSQIPQLPRPDGDLGESRIPLPELPRYDAMGFDEAPPYEEIHSSRPSLSRANSQSRPSLSRTDSQTRGSENSSPLSSLPEIVRLPSIRINEASPTESPRHSTFPANLRPTTASTIDEETT</sequence>
<dbReference type="OrthoDB" id="5376312at2759"/>
<name>A0A074Y8L4_AURSE</name>
<keyword evidence="2" id="KW-0472">Membrane</keyword>
<accession>A0A074Y8L4</accession>
<gene>
    <name evidence="3" type="ORF">AUEXF2481DRAFT_6128</name>
</gene>
<evidence type="ECO:0000256" key="2">
    <source>
        <dbReference type="SAM" id="Phobius"/>
    </source>
</evidence>
<protein>
    <submittedName>
        <fullName evidence="3">Uncharacterized protein</fullName>
    </submittedName>
</protein>
<evidence type="ECO:0000313" key="3">
    <source>
        <dbReference type="EMBL" id="KEQ94070.1"/>
    </source>
</evidence>
<keyword evidence="2" id="KW-1133">Transmembrane helix</keyword>
<keyword evidence="4" id="KW-1185">Reference proteome</keyword>
<organism evidence="3 4">
    <name type="scientific">Aureobasidium subglaciale (strain EXF-2481)</name>
    <name type="common">Aureobasidium pullulans var. subglaciale</name>
    <dbReference type="NCBI Taxonomy" id="1043005"/>
    <lineage>
        <taxon>Eukaryota</taxon>
        <taxon>Fungi</taxon>
        <taxon>Dikarya</taxon>
        <taxon>Ascomycota</taxon>
        <taxon>Pezizomycotina</taxon>
        <taxon>Dothideomycetes</taxon>
        <taxon>Dothideomycetidae</taxon>
        <taxon>Dothideales</taxon>
        <taxon>Saccotheciaceae</taxon>
        <taxon>Aureobasidium</taxon>
    </lineage>
</organism>
<keyword evidence="2" id="KW-0812">Transmembrane</keyword>
<dbReference type="EMBL" id="KL584763">
    <property type="protein sequence ID" value="KEQ94070.1"/>
    <property type="molecule type" value="Genomic_DNA"/>
</dbReference>
<dbReference type="GeneID" id="25369459"/>
<dbReference type="OMA" id="IGHVRHD"/>
<feature type="compositionally biased region" description="Polar residues" evidence="1">
    <location>
        <begin position="381"/>
        <end position="405"/>
    </location>
</feature>
<dbReference type="HOGENOM" id="CLU_027663_1_0_1"/>
<feature type="region of interest" description="Disordered" evidence="1">
    <location>
        <begin position="244"/>
        <end position="268"/>
    </location>
</feature>
<feature type="compositionally biased region" description="Polar residues" evidence="1">
    <location>
        <begin position="330"/>
        <end position="342"/>
    </location>
</feature>
<feature type="compositionally biased region" description="Low complexity" evidence="1">
    <location>
        <begin position="406"/>
        <end position="417"/>
    </location>
</feature>
<evidence type="ECO:0000313" key="4">
    <source>
        <dbReference type="Proteomes" id="UP000030641"/>
    </source>
</evidence>
<reference evidence="3 4" key="1">
    <citation type="journal article" date="2014" name="BMC Genomics">
        <title>Genome sequencing of four Aureobasidium pullulans varieties: biotechnological potential, stress tolerance, and description of new species.</title>
        <authorList>
            <person name="Gostin Ar C."/>
            <person name="Ohm R.A."/>
            <person name="Kogej T."/>
            <person name="Sonjak S."/>
            <person name="Turk M."/>
            <person name="Zajc J."/>
            <person name="Zalar P."/>
            <person name="Grube M."/>
            <person name="Sun H."/>
            <person name="Han J."/>
            <person name="Sharma A."/>
            <person name="Chiniquy J."/>
            <person name="Ngan C.Y."/>
            <person name="Lipzen A."/>
            <person name="Barry K."/>
            <person name="Grigoriev I.V."/>
            <person name="Gunde-Cimerman N."/>
        </authorList>
    </citation>
    <scope>NUCLEOTIDE SEQUENCE [LARGE SCALE GENOMIC DNA]</scope>
    <source>
        <strain evidence="3 4">EXF-2481</strain>
    </source>
</reference>
<feature type="transmembrane region" description="Helical" evidence="2">
    <location>
        <begin position="20"/>
        <end position="41"/>
    </location>
</feature>